<keyword evidence="7" id="KW-1185">Reference proteome</keyword>
<dbReference type="GO" id="GO:0046872">
    <property type="term" value="F:metal ion binding"/>
    <property type="evidence" value="ECO:0007669"/>
    <property type="project" value="UniProtKB-KW"/>
</dbReference>
<dbReference type="Pfam" id="PF00107">
    <property type="entry name" value="ADH_zinc_N"/>
    <property type="match status" value="1"/>
</dbReference>
<evidence type="ECO:0000313" key="6">
    <source>
        <dbReference type="EMBL" id="SEG89395.1"/>
    </source>
</evidence>
<evidence type="ECO:0000256" key="3">
    <source>
        <dbReference type="ARBA" id="ARBA00022833"/>
    </source>
</evidence>
<keyword evidence="2" id="KW-0479">Metal-binding</keyword>
<comment type="cofactor">
    <cofactor evidence="1">
        <name>Zn(2+)</name>
        <dbReference type="ChEBI" id="CHEBI:29105"/>
    </cofactor>
</comment>
<protein>
    <recommendedName>
        <fullName evidence="8">Threonine dehydrogenase</fullName>
    </recommendedName>
</protein>
<feature type="domain" description="Alcohol dehydrogenase-like N-terminal" evidence="5">
    <location>
        <begin position="25"/>
        <end position="132"/>
    </location>
</feature>
<dbReference type="Gene3D" id="3.40.50.720">
    <property type="entry name" value="NAD(P)-binding Rossmann-like Domain"/>
    <property type="match status" value="1"/>
</dbReference>
<dbReference type="InterPro" id="IPR013149">
    <property type="entry name" value="ADH-like_C"/>
</dbReference>
<dbReference type="InterPro" id="IPR011032">
    <property type="entry name" value="GroES-like_sf"/>
</dbReference>
<evidence type="ECO:0000256" key="1">
    <source>
        <dbReference type="ARBA" id="ARBA00001947"/>
    </source>
</evidence>
<dbReference type="Gene3D" id="3.90.180.10">
    <property type="entry name" value="Medium-chain alcohol dehydrogenases, catalytic domain"/>
    <property type="match status" value="1"/>
</dbReference>
<evidence type="ECO:0008006" key="8">
    <source>
        <dbReference type="Google" id="ProtNLM"/>
    </source>
</evidence>
<dbReference type="InterPro" id="IPR013154">
    <property type="entry name" value="ADH-like_N"/>
</dbReference>
<dbReference type="AlphaFoldDB" id="A0A1H6DXT8"/>
<evidence type="ECO:0000256" key="2">
    <source>
        <dbReference type="ARBA" id="ARBA00022723"/>
    </source>
</evidence>
<sequence>MRAAVRGGSGDIQIAQVPDARVIEPTDAVVRIVLAAVCGTDLWAYRGQEEIPPGPRAGHEFLGLVEEVGRDVRALRPGALVLAPFMWADGVCPACRDGLTTSCPDGGMWGGEHDGGQGEAVRVPFADATLVELPPAVDDERLPAVLTLADVMPTGLHAVNGTGAGPDTDVVVVGDGAVGLCAVLAARRAGARQIMLLSRHHARALVGQDFGATEVLTGHGDQTRDRVLELTHGQGAQAVLECVGTQDSIDTALGLVRDGGAIALVGAPHGALPGPEQIFMRNLTFTGGLTPARALIPDLLDEVVSGRLDPAPVFDLAVDLDGVPAAYEAMAGRSAIKALVRI</sequence>
<dbReference type="OrthoDB" id="241504at2"/>
<feature type="domain" description="Alcohol dehydrogenase-like C-terminal" evidence="4">
    <location>
        <begin position="177"/>
        <end position="303"/>
    </location>
</feature>
<dbReference type="SUPFAM" id="SSF51735">
    <property type="entry name" value="NAD(P)-binding Rossmann-fold domains"/>
    <property type="match status" value="1"/>
</dbReference>
<evidence type="ECO:0000259" key="5">
    <source>
        <dbReference type="Pfam" id="PF08240"/>
    </source>
</evidence>
<dbReference type="PANTHER" id="PTHR42813">
    <property type="entry name" value="ZINC-TYPE ALCOHOL DEHYDROGENASE-LIKE"/>
    <property type="match status" value="1"/>
</dbReference>
<evidence type="ECO:0000259" key="4">
    <source>
        <dbReference type="Pfam" id="PF00107"/>
    </source>
</evidence>
<name>A0A1H6DXT8_9ACTN</name>
<dbReference type="Proteomes" id="UP000236732">
    <property type="component" value="Unassembled WGS sequence"/>
</dbReference>
<dbReference type="EMBL" id="FNVT01000006">
    <property type="protein sequence ID" value="SEG89395.1"/>
    <property type="molecule type" value="Genomic_DNA"/>
</dbReference>
<dbReference type="RefSeq" id="WP_103958335.1">
    <property type="nucleotide sequence ID" value="NZ_FNVT01000006.1"/>
</dbReference>
<evidence type="ECO:0000313" key="7">
    <source>
        <dbReference type="Proteomes" id="UP000236732"/>
    </source>
</evidence>
<accession>A0A1H6DXT8</accession>
<reference evidence="6 7" key="1">
    <citation type="submission" date="2016-10" db="EMBL/GenBank/DDBJ databases">
        <authorList>
            <person name="de Groot N.N."/>
        </authorList>
    </citation>
    <scope>NUCLEOTIDE SEQUENCE [LARGE SCALE GENOMIC DNA]</scope>
    <source>
        <strain evidence="6 7">CGMCC 4.7037</strain>
    </source>
</reference>
<dbReference type="PANTHER" id="PTHR42813:SF2">
    <property type="entry name" value="DEHYDROGENASE, ZINC-CONTAINING, PUTATIVE (AFU_ORTHOLOGUE AFUA_2G02810)-RELATED"/>
    <property type="match status" value="1"/>
</dbReference>
<organism evidence="6 7">
    <name type="scientific">Nonomuraea solani</name>
    <dbReference type="NCBI Taxonomy" id="1144553"/>
    <lineage>
        <taxon>Bacteria</taxon>
        <taxon>Bacillati</taxon>
        <taxon>Actinomycetota</taxon>
        <taxon>Actinomycetes</taxon>
        <taxon>Streptosporangiales</taxon>
        <taxon>Streptosporangiaceae</taxon>
        <taxon>Nonomuraea</taxon>
    </lineage>
</organism>
<proteinExistence type="predicted"/>
<dbReference type="SUPFAM" id="SSF50129">
    <property type="entry name" value="GroES-like"/>
    <property type="match status" value="1"/>
</dbReference>
<dbReference type="Pfam" id="PF08240">
    <property type="entry name" value="ADH_N"/>
    <property type="match status" value="1"/>
</dbReference>
<dbReference type="InterPro" id="IPR036291">
    <property type="entry name" value="NAD(P)-bd_dom_sf"/>
</dbReference>
<keyword evidence="3" id="KW-0862">Zinc</keyword>
<gene>
    <name evidence="6" type="ORF">SAMN05444920_106443</name>
</gene>